<dbReference type="Proteomes" id="UP000198546">
    <property type="component" value="Chromosome i"/>
</dbReference>
<dbReference type="InterPro" id="IPR036388">
    <property type="entry name" value="WH-like_DNA-bd_sf"/>
</dbReference>
<keyword evidence="2" id="KW-0804">Transcription</keyword>
<dbReference type="InterPro" id="IPR036390">
    <property type="entry name" value="WH_DNA-bd_sf"/>
</dbReference>
<keyword evidence="1" id="KW-0805">Transcription regulation</keyword>
<dbReference type="STRING" id="675864.SAMN04489747_0424"/>
<gene>
    <name evidence="4" type="ORF">SAMN04489747_0424</name>
</gene>
<evidence type="ECO:0000256" key="2">
    <source>
        <dbReference type="ARBA" id="ARBA00023163"/>
    </source>
</evidence>
<feature type="domain" description="HTH iclR-type" evidence="3">
    <location>
        <begin position="4"/>
        <end position="64"/>
    </location>
</feature>
<evidence type="ECO:0000256" key="1">
    <source>
        <dbReference type="ARBA" id="ARBA00023015"/>
    </source>
</evidence>
<dbReference type="InterPro" id="IPR050707">
    <property type="entry name" value="HTH_MetabolicPath_Reg"/>
</dbReference>
<protein>
    <submittedName>
        <fullName evidence="4">DNA-binding transcriptional regulator, IclR family</fullName>
    </submittedName>
</protein>
<dbReference type="SUPFAM" id="SSF55781">
    <property type="entry name" value="GAF domain-like"/>
    <property type="match status" value="1"/>
</dbReference>
<accession>A0A1G6SU90</accession>
<dbReference type="EMBL" id="LT629688">
    <property type="protein sequence ID" value="SDD20194.1"/>
    <property type="molecule type" value="Genomic_DNA"/>
</dbReference>
<dbReference type="Gene3D" id="3.30.450.40">
    <property type="match status" value="1"/>
</dbReference>
<name>A0A1G6SU90_9ACTN</name>
<proteinExistence type="predicted"/>
<dbReference type="Gene3D" id="1.10.10.10">
    <property type="entry name" value="Winged helix-like DNA-binding domain superfamily/Winged helix DNA-binding domain"/>
    <property type="match status" value="1"/>
</dbReference>
<dbReference type="AlphaFoldDB" id="A0A1G6SU90"/>
<dbReference type="PROSITE" id="PS51077">
    <property type="entry name" value="HTH_ICLR"/>
    <property type="match status" value="1"/>
</dbReference>
<dbReference type="OrthoDB" id="156285at2"/>
<dbReference type="PANTHER" id="PTHR30136:SF24">
    <property type="entry name" value="HTH-TYPE TRANSCRIPTIONAL REPRESSOR ALLR"/>
    <property type="match status" value="1"/>
</dbReference>
<evidence type="ECO:0000259" key="3">
    <source>
        <dbReference type="PROSITE" id="PS51077"/>
    </source>
</evidence>
<evidence type="ECO:0000313" key="4">
    <source>
        <dbReference type="EMBL" id="SDD20194.1"/>
    </source>
</evidence>
<dbReference type="InterPro" id="IPR029016">
    <property type="entry name" value="GAF-like_dom_sf"/>
</dbReference>
<dbReference type="GO" id="GO:0003700">
    <property type="term" value="F:DNA-binding transcription factor activity"/>
    <property type="evidence" value="ECO:0007669"/>
    <property type="project" value="TreeGrafter"/>
</dbReference>
<dbReference type="RefSeq" id="WP_090590167.1">
    <property type="nucleotide sequence ID" value="NZ_LT629688.1"/>
</dbReference>
<dbReference type="SUPFAM" id="SSF46785">
    <property type="entry name" value="Winged helix' DNA-binding domain"/>
    <property type="match status" value="1"/>
</dbReference>
<dbReference type="GO" id="GO:0003677">
    <property type="term" value="F:DNA binding"/>
    <property type="evidence" value="ECO:0007669"/>
    <property type="project" value="UniProtKB-KW"/>
</dbReference>
<evidence type="ECO:0000313" key="5">
    <source>
        <dbReference type="Proteomes" id="UP000198546"/>
    </source>
</evidence>
<dbReference type="Pfam" id="PF09339">
    <property type="entry name" value="HTH_IclR"/>
    <property type="match status" value="1"/>
</dbReference>
<sequence length="230" mass="23358">MSTLQTLDRGIRALEVVAASDGLSIPELSARLGVARAIGHRLATTLETHGLVVRDAAGRLHLGAGLAVLAGRWWPSVLTRAPAVLQDLAERTAATGFLAVAEGEEAVVVLACDPGTSVLRVGYRVGSRHPLSRGASGLALRAARPELPGDPEAVREARRRGWAATRGQLQDGAVGVAAALPRSGSAWSPEACVGVVSLGDFDVDAAAPQVLTAAASLTGADGEPPAAPAP</sequence>
<dbReference type="SMART" id="SM00346">
    <property type="entry name" value="HTH_ICLR"/>
    <property type="match status" value="1"/>
</dbReference>
<organism evidence="4 5">
    <name type="scientific">Auraticoccus monumenti</name>
    <dbReference type="NCBI Taxonomy" id="675864"/>
    <lineage>
        <taxon>Bacteria</taxon>
        <taxon>Bacillati</taxon>
        <taxon>Actinomycetota</taxon>
        <taxon>Actinomycetes</taxon>
        <taxon>Propionibacteriales</taxon>
        <taxon>Propionibacteriaceae</taxon>
        <taxon>Auraticoccus</taxon>
    </lineage>
</organism>
<dbReference type="PANTHER" id="PTHR30136">
    <property type="entry name" value="HELIX-TURN-HELIX TRANSCRIPTIONAL REGULATOR, ICLR FAMILY"/>
    <property type="match status" value="1"/>
</dbReference>
<dbReference type="InterPro" id="IPR005471">
    <property type="entry name" value="Tscrpt_reg_IclR_N"/>
</dbReference>
<reference evidence="4 5" key="1">
    <citation type="submission" date="2016-10" db="EMBL/GenBank/DDBJ databases">
        <authorList>
            <person name="de Groot N.N."/>
        </authorList>
    </citation>
    <scope>NUCLEOTIDE SEQUENCE [LARGE SCALE GENOMIC DNA]</scope>
    <source>
        <strain evidence="4 5">MON 2.2</strain>
    </source>
</reference>
<dbReference type="GO" id="GO:0045892">
    <property type="term" value="P:negative regulation of DNA-templated transcription"/>
    <property type="evidence" value="ECO:0007669"/>
    <property type="project" value="TreeGrafter"/>
</dbReference>
<keyword evidence="5" id="KW-1185">Reference proteome</keyword>
<keyword evidence="4" id="KW-0238">DNA-binding</keyword>